<feature type="transmembrane region" description="Helical" evidence="1">
    <location>
        <begin position="6"/>
        <end position="30"/>
    </location>
</feature>
<dbReference type="AlphaFoldDB" id="A0A3L8P0L7"/>
<accession>A0A3L8P0L7</accession>
<dbReference type="PANTHER" id="PTHR30566:SF25">
    <property type="entry name" value="INNER MEMBRANE PROTEIN"/>
    <property type="match status" value="1"/>
</dbReference>
<feature type="transmembrane region" description="Helical" evidence="1">
    <location>
        <begin position="51"/>
        <end position="67"/>
    </location>
</feature>
<evidence type="ECO:0000313" key="3">
    <source>
        <dbReference type="EMBL" id="RLV48995.1"/>
    </source>
</evidence>
<evidence type="ECO:0000313" key="4">
    <source>
        <dbReference type="Proteomes" id="UP000281708"/>
    </source>
</evidence>
<keyword evidence="1" id="KW-0472">Membrane</keyword>
<reference evidence="3 4" key="1">
    <citation type="submission" date="2018-10" db="EMBL/GenBank/DDBJ databases">
        <title>Marmoricola sp. 4Q3S-7 whole genome shotgun sequence.</title>
        <authorList>
            <person name="Li F."/>
        </authorList>
    </citation>
    <scope>NUCLEOTIDE SEQUENCE [LARGE SCALE GENOMIC DNA]</scope>
    <source>
        <strain evidence="3 4">4Q3S-7</strain>
    </source>
</reference>
<feature type="transmembrane region" description="Helical" evidence="1">
    <location>
        <begin position="154"/>
        <end position="173"/>
    </location>
</feature>
<organism evidence="3 4">
    <name type="scientific">Nocardioides mangrovicus</name>
    <dbReference type="NCBI Taxonomy" id="2478913"/>
    <lineage>
        <taxon>Bacteria</taxon>
        <taxon>Bacillati</taxon>
        <taxon>Actinomycetota</taxon>
        <taxon>Actinomycetes</taxon>
        <taxon>Propionibacteriales</taxon>
        <taxon>Nocardioidaceae</taxon>
        <taxon>Nocardioides</taxon>
    </lineage>
</organism>
<feature type="transmembrane region" description="Helical" evidence="1">
    <location>
        <begin position="127"/>
        <end position="148"/>
    </location>
</feature>
<dbReference type="RefSeq" id="WP_121806099.1">
    <property type="nucleotide sequence ID" value="NZ_RDBE01000007.1"/>
</dbReference>
<dbReference type="InterPro" id="IPR006685">
    <property type="entry name" value="MscS_channel_2nd"/>
</dbReference>
<dbReference type="SUPFAM" id="SSF50182">
    <property type="entry name" value="Sm-like ribonucleoproteins"/>
    <property type="match status" value="1"/>
</dbReference>
<comment type="caution">
    <text evidence="3">The sequence shown here is derived from an EMBL/GenBank/DDBJ whole genome shotgun (WGS) entry which is preliminary data.</text>
</comment>
<feature type="transmembrane region" description="Helical" evidence="1">
    <location>
        <begin position="79"/>
        <end position="101"/>
    </location>
</feature>
<dbReference type="InterPro" id="IPR010920">
    <property type="entry name" value="LSM_dom_sf"/>
</dbReference>
<sequence length="352" mass="38772">MAVSWTVLLTSLASGLGAAVLVMIVVHVVARLATRRWRHGRQLVERAERPFRALVLVLAVAGVVAAVRDDDRWWTAGTLALRVLAIGAGAWLVGVLLLFVVDQGLQRTDIDVPDNLTKRRRRTQVLVIRRLTVAAVVVVGLAAMLLSFPGVRGVGASLLASAGLISVVAAVAAQSTLANVFAGLQIAFSDAVRIDDAVIVEEEWGWVEEVTLSYVVVRLWDDRRMVLPCTYFTTTPFQNWTRHTSQLLGSVELDLDWQVDTDLLREEVARIMPEAQAAGLWDGRVSHVQVTDAVNGWVRVRVLVTARDAPTLFDLRCLVRERLIGWLRTSHPEGLPQQRLRLAGQLEGSPTR</sequence>
<proteinExistence type="predicted"/>
<dbReference type="GO" id="GO:0016020">
    <property type="term" value="C:membrane"/>
    <property type="evidence" value="ECO:0007669"/>
    <property type="project" value="InterPro"/>
</dbReference>
<name>A0A3L8P0L7_9ACTN</name>
<dbReference type="PANTHER" id="PTHR30566">
    <property type="entry name" value="YNAI-RELATED MECHANOSENSITIVE ION CHANNEL"/>
    <property type="match status" value="1"/>
</dbReference>
<protein>
    <submittedName>
        <fullName evidence="3">Mechanosensitive ion channel family protein</fullName>
    </submittedName>
</protein>
<keyword evidence="4" id="KW-1185">Reference proteome</keyword>
<evidence type="ECO:0000256" key="1">
    <source>
        <dbReference type="SAM" id="Phobius"/>
    </source>
</evidence>
<keyword evidence="1" id="KW-0812">Transmembrane</keyword>
<dbReference type="Pfam" id="PF00924">
    <property type="entry name" value="MS_channel_2nd"/>
    <property type="match status" value="1"/>
</dbReference>
<evidence type="ECO:0000259" key="2">
    <source>
        <dbReference type="Pfam" id="PF00924"/>
    </source>
</evidence>
<dbReference type="OrthoDB" id="9792218at2"/>
<feature type="domain" description="Mechanosensitive ion channel MscS" evidence="2">
    <location>
        <begin position="176"/>
        <end position="242"/>
    </location>
</feature>
<keyword evidence="1" id="KW-1133">Transmembrane helix</keyword>
<dbReference type="GO" id="GO:0055085">
    <property type="term" value="P:transmembrane transport"/>
    <property type="evidence" value="ECO:0007669"/>
    <property type="project" value="InterPro"/>
</dbReference>
<dbReference type="Proteomes" id="UP000281708">
    <property type="component" value="Unassembled WGS sequence"/>
</dbReference>
<dbReference type="Gene3D" id="1.10.287.1260">
    <property type="match status" value="1"/>
</dbReference>
<gene>
    <name evidence="3" type="ORF">D9V37_10435</name>
</gene>
<dbReference type="EMBL" id="RDBE01000007">
    <property type="protein sequence ID" value="RLV48995.1"/>
    <property type="molecule type" value="Genomic_DNA"/>
</dbReference>